<feature type="transmembrane region" description="Helical" evidence="1">
    <location>
        <begin position="45"/>
        <end position="65"/>
    </location>
</feature>
<dbReference type="EMBL" id="DSVL01000168">
    <property type="protein sequence ID" value="HFH28944.1"/>
    <property type="molecule type" value="Genomic_DNA"/>
</dbReference>
<evidence type="ECO:0000256" key="1">
    <source>
        <dbReference type="SAM" id="Phobius"/>
    </source>
</evidence>
<keyword evidence="1" id="KW-1133">Transmembrane helix</keyword>
<name>A0A7C3IGK3_9SPIR</name>
<keyword evidence="1" id="KW-0472">Membrane</keyword>
<comment type="caution">
    <text evidence="2">The sequence shown here is derived from an EMBL/GenBank/DDBJ whole genome shotgun (WGS) entry which is preliminary data.</text>
</comment>
<accession>A0A7C3IGK3</accession>
<feature type="transmembrane region" description="Helical" evidence="1">
    <location>
        <begin position="7"/>
        <end position="33"/>
    </location>
</feature>
<organism evidence="2">
    <name type="scientific">Gracilinema caldarium</name>
    <dbReference type="NCBI Taxonomy" id="215591"/>
    <lineage>
        <taxon>Bacteria</taxon>
        <taxon>Pseudomonadati</taxon>
        <taxon>Spirochaetota</taxon>
        <taxon>Spirochaetia</taxon>
        <taxon>Spirochaetales</taxon>
        <taxon>Breznakiellaceae</taxon>
        <taxon>Gracilinema</taxon>
    </lineage>
</organism>
<gene>
    <name evidence="2" type="ORF">ENS59_05460</name>
</gene>
<dbReference type="AlphaFoldDB" id="A0A7C3IGK3"/>
<evidence type="ECO:0000313" key="2">
    <source>
        <dbReference type="EMBL" id="HFH28944.1"/>
    </source>
</evidence>
<reference evidence="2" key="1">
    <citation type="journal article" date="2020" name="mSystems">
        <title>Genome- and Community-Level Interaction Insights into Carbon Utilization and Element Cycling Functions of Hydrothermarchaeota in Hydrothermal Sediment.</title>
        <authorList>
            <person name="Zhou Z."/>
            <person name="Liu Y."/>
            <person name="Xu W."/>
            <person name="Pan J."/>
            <person name="Luo Z.H."/>
            <person name="Li M."/>
        </authorList>
    </citation>
    <scope>NUCLEOTIDE SEQUENCE [LARGE SCALE GENOMIC DNA]</scope>
    <source>
        <strain evidence="2">SpSt-503</strain>
    </source>
</reference>
<keyword evidence="1" id="KW-0812">Transmembrane</keyword>
<proteinExistence type="predicted"/>
<sequence length="95" mass="10761">MNKKANTLVFMLVATLFNVVITIASFVLLLVLYGRLLAPLLPQETASIGLPIVFIAAIVLSFVIYRYALKAFTKRFEAEKYFDPLIKSRRPPKKD</sequence>
<protein>
    <submittedName>
        <fullName evidence="2">Leader peptide processing enzyme</fullName>
    </submittedName>
</protein>